<evidence type="ECO:0008006" key="6">
    <source>
        <dbReference type="Google" id="ProtNLM"/>
    </source>
</evidence>
<organism evidence="4 5">
    <name type="scientific">Prymnesium parvum</name>
    <name type="common">Toxic golden alga</name>
    <dbReference type="NCBI Taxonomy" id="97485"/>
    <lineage>
        <taxon>Eukaryota</taxon>
        <taxon>Haptista</taxon>
        <taxon>Haptophyta</taxon>
        <taxon>Prymnesiophyceae</taxon>
        <taxon>Prymnesiales</taxon>
        <taxon>Prymnesiaceae</taxon>
        <taxon>Prymnesium</taxon>
    </lineage>
</organism>
<dbReference type="EMBL" id="JBGBPQ010000009">
    <property type="protein sequence ID" value="KAL1520164.1"/>
    <property type="molecule type" value="Genomic_DNA"/>
</dbReference>
<keyword evidence="5" id="KW-1185">Reference proteome</keyword>
<keyword evidence="3" id="KW-1133">Transmembrane helix</keyword>
<feature type="transmembrane region" description="Helical" evidence="3">
    <location>
        <begin position="261"/>
        <end position="281"/>
    </location>
</feature>
<accession>A0AB34JHN1</accession>
<feature type="transmembrane region" description="Helical" evidence="3">
    <location>
        <begin position="325"/>
        <end position="347"/>
    </location>
</feature>
<keyword evidence="3" id="KW-0472">Membrane</keyword>
<feature type="transmembrane region" description="Helical" evidence="3">
    <location>
        <begin position="224"/>
        <end position="246"/>
    </location>
</feature>
<evidence type="ECO:0000256" key="1">
    <source>
        <dbReference type="ARBA" id="ARBA00006484"/>
    </source>
</evidence>
<keyword evidence="3" id="KW-0812">Transmembrane</keyword>
<comment type="similarity">
    <text evidence="1">Belongs to the short-chain dehydrogenases/reductases (SDR) family.</text>
</comment>
<feature type="transmembrane region" description="Helical" evidence="3">
    <location>
        <begin position="34"/>
        <end position="50"/>
    </location>
</feature>
<dbReference type="Gene3D" id="3.40.50.720">
    <property type="entry name" value="NAD(P)-binding Rossmann-like Domain"/>
    <property type="match status" value="1"/>
</dbReference>
<dbReference type="Pfam" id="PF00106">
    <property type="entry name" value="adh_short"/>
    <property type="match status" value="1"/>
</dbReference>
<evidence type="ECO:0000256" key="2">
    <source>
        <dbReference type="ARBA" id="ARBA00023002"/>
    </source>
</evidence>
<dbReference type="InterPro" id="IPR036291">
    <property type="entry name" value="NAD(P)-bd_dom_sf"/>
</dbReference>
<name>A0AB34JHN1_PRYPA</name>
<protein>
    <recommendedName>
        <fullName evidence="6">Protochlorophyllide reductase</fullName>
    </recommendedName>
</protein>
<proteinExistence type="inferred from homology"/>
<dbReference type="Proteomes" id="UP001515480">
    <property type="component" value="Unassembled WGS sequence"/>
</dbReference>
<feature type="transmembrane region" description="Helical" evidence="3">
    <location>
        <begin position="185"/>
        <end position="204"/>
    </location>
</feature>
<feature type="transmembrane region" description="Helical" evidence="3">
    <location>
        <begin position="122"/>
        <end position="142"/>
    </location>
</feature>
<sequence length="716" mass="74053">MESSEPPPPWSWAYTLVLLGVPLVIYPHARPRTLAVTLLLQAAAAAYLLFGQPPHARSPLAFWAHLLAGAALARVGCSLRHGDGGPPTPPAAASLLALAALIGLAAAVPFTALSSLYSTRHVLTHALAAALALSAALPHLLARHSARGASWPPSAAELRAFRKLVDPALLASLGLLSLLERAAAAAFPHVSAALLAAAGGLTLASTMVHDSYPHGAAACASLRLLHALAWLLAGLWLLSLAFLLHACPPLLASPPSPDACALTLALCALAAPCSLACLSLAERHGREPCADRREALALAAHCEAADDEPAPAAARSSTSSRAATAAKLAAAAAAAYLLAVAAAALLLPSLTAQSSCVCAHAIGAFPRACAFPTPPSGRCAAPSAGAFAAGVAAARAWPAGAVCLVTGGTGGIGAATARGLAHTSRCQVLYLTGRSAASAAAAAAAAGSEARHPAVYGLALDLASLRDVRRFAEGMARLHSRLDLLVCNAGSFGPEGGLLTRDGFEQTFQVCHLGHFLLFQLLAPLLALSPRPLVVSVSSYSHYDFLKDGWGALDDWAALRRPLDYSLPAGKVGFHEYGVAKLAQLLFHGELRTAAANGTRGVPRRLLSRAVHPGMVGTRMYASNIPWPFSSFMMGGMLTPEEGARTTLYAALAPPDDDTDCAPRYFDECKCKQPSDVAVDPDMQRRMWDFSWQAVKDLADPVPSPREHLESCGAPV</sequence>
<evidence type="ECO:0000256" key="3">
    <source>
        <dbReference type="SAM" id="Phobius"/>
    </source>
</evidence>
<feature type="transmembrane region" description="Helical" evidence="3">
    <location>
        <begin position="12"/>
        <end position="29"/>
    </location>
</feature>
<dbReference type="AlphaFoldDB" id="A0AB34JHN1"/>
<dbReference type="PANTHER" id="PTHR24320:SF148">
    <property type="entry name" value="NAD(P)-BINDING ROSSMANN-FOLD SUPERFAMILY PROTEIN"/>
    <property type="match status" value="1"/>
</dbReference>
<comment type="caution">
    <text evidence="4">The sequence shown here is derived from an EMBL/GenBank/DDBJ whole genome shotgun (WGS) entry which is preliminary data.</text>
</comment>
<keyword evidence="2" id="KW-0560">Oxidoreductase</keyword>
<dbReference type="PRINTS" id="PR00081">
    <property type="entry name" value="GDHRDH"/>
</dbReference>
<dbReference type="GO" id="GO:0016491">
    <property type="term" value="F:oxidoreductase activity"/>
    <property type="evidence" value="ECO:0007669"/>
    <property type="project" value="UniProtKB-KW"/>
</dbReference>
<reference evidence="4 5" key="1">
    <citation type="journal article" date="2024" name="Science">
        <title>Giant polyketide synthase enzymes in the biosynthesis of giant marine polyether toxins.</title>
        <authorList>
            <person name="Fallon T.R."/>
            <person name="Shende V.V."/>
            <person name="Wierzbicki I.H."/>
            <person name="Pendleton A.L."/>
            <person name="Watervoot N.F."/>
            <person name="Auber R.P."/>
            <person name="Gonzalez D.J."/>
            <person name="Wisecaver J.H."/>
            <person name="Moore B.S."/>
        </authorList>
    </citation>
    <scope>NUCLEOTIDE SEQUENCE [LARGE SCALE GENOMIC DNA]</scope>
    <source>
        <strain evidence="4 5">12B1</strain>
    </source>
</reference>
<dbReference type="PANTHER" id="PTHR24320">
    <property type="entry name" value="RETINOL DEHYDROGENASE"/>
    <property type="match status" value="1"/>
</dbReference>
<gene>
    <name evidence="4" type="ORF">AB1Y20_023634</name>
</gene>
<dbReference type="InterPro" id="IPR002347">
    <property type="entry name" value="SDR_fam"/>
</dbReference>
<dbReference type="SUPFAM" id="SSF51735">
    <property type="entry name" value="NAD(P)-binding Rossmann-fold domains"/>
    <property type="match status" value="1"/>
</dbReference>
<feature type="transmembrane region" description="Helical" evidence="3">
    <location>
        <begin position="91"/>
        <end position="110"/>
    </location>
</feature>
<evidence type="ECO:0000313" key="4">
    <source>
        <dbReference type="EMBL" id="KAL1520164.1"/>
    </source>
</evidence>
<evidence type="ECO:0000313" key="5">
    <source>
        <dbReference type="Proteomes" id="UP001515480"/>
    </source>
</evidence>